<dbReference type="SUPFAM" id="SSF48452">
    <property type="entry name" value="TPR-like"/>
    <property type="match status" value="1"/>
</dbReference>
<sequence>MRRSIWQNLIFFFFLAALIGAGIGLLWLEFAGDSFQSAQLLSLEERTNVPLGSFLLALSSLELEVQNFLLLDQFETAPLLTYPILTQVMGIGVWLLLLLFIVLITLLKRQAFLIGAGVLILLLSVSGVNSLNIGGIGTNIPLGICLLFLLAPAAIIRLFFNYLSLSFRMTLILGLGIAGLAVLIYLAQAPSPTYLLSENLFLMALVMGSGFILYIGHSFVSATYLFLAKLNRGIGIKIGWHFAVVSTMYLVLAALVFLEATGDWHKWPLPSFQLLFFLIAVVGFFDIHFRIKYYPQAFNEPWIGKAFYLGGFAICLLVLFKAELSGNTPMIDFTHHVFAYSQLGFSVLFCLYIWVNFSAIINSGNAIEKIMYKPPFFPYFHMRLGGTIAVLILMVYAAGIIAIQFGTSSTHLSADYYYTTKRPVEASVLYENAFDRYRSNDHALYAVSNIYLEQNQPTLALKTLERSFEQNPQVKDILLLSKMLEKRSRANEAVFYLEEGLKYYQGNPFLANNLALVYHRMNLPKEALNTLDKMEGFEEVSLLNATGIKIAHGLPLEEENLSAPGLKNEINLLAAKNAGGETVPLEINSFENDLTNDLIGRSLIRNFLTNTEKGYFNSMLSADLDSMLNQEELSLSVEQSLKESGLILKYKSGDIKGLLEHLNGMAFRFSQDAGFYHAFAGWVLSEQGDFEKAAIEWKQASLKGYSKFTSDHLPFLYFGELKEESAFISASQKVDFPDWMRFDKSGQLLENDTVKLYQTLARLPGMLGKELLPTLRSLESDRNKEILAGEIIKRKSHWLEENTLEELLPIANNSGQFTVEGSSLEEYLQKVKVGGTLASDNSEITVLNPYLTPMVLAQMEQIEEAEKRYELLQGACQFNKDPVLWVTLVKYCRIIGLDQYASANLRLMAEWIGQEDLTELQLKFL</sequence>
<feature type="transmembrane region" description="Helical" evidence="1">
    <location>
        <begin position="84"/>
        <end position="104"/>
    </location>
</feature>
<dbReference type="Gene3D" id="1.25.40.10">
    <property type="entry name" value="Tetratricopeptide repeat domain"/>
    <property type="match status" value="1"/>
</dbReference>
<feature type="transmembrane region" description="Helical" evidence="1">
    <location>
        <begin position="270"/>
        <end position="289"/>
    </location>
</feature>
<reference evidence="2 3" key="1">
    <citation type="submission" date="2015-07" db="EMBL/GenBank/DDBJ databases">
        <authorList>
            <person name="Kim K.M."/>
        </authorList>
    </citation>
    <scope>NUCLEOTIDE SEQUENCE [LARGE SCALE GENOMIC DNA]</scope>
    <source>
        <strain evidence="2 3">KCTC 12363</strain>
    </source>
</reference>
<dbReference type="RefSeq" id="WP_048640807.1">
    <property type="nucleotide sequence ID" value="NZ_CP012040.1"/>
</dbReference>
<evidence type="ECO:0000256" key="1">
    <source>
        <dbReference type="SAM" id="Phobius"/>
    </source>
</evidence>
<organism evidence="2 3">
    <name type="scientific">Cyclobacterium amurskyense</name>
    <dbReference type="NCBI Taxonomy" id="320787"/>
    <lineage>
        <taxon>Bacteria</taxon>
        <taxon>Pseudomonadati</taxon>
        <taxon>Bacteroidota</taxon>
        <taxon>Cytophagia</taxon>
        <taxon>Cytophagales</taxon>
        <taxon>Cyclobacteriaceae</taxon>
        <taxon>Cyclobacterium</taxon>
    </lineage>
</organism>
<feature type="transmembrane region" description="Helical" evidence="1">
    <location>
        <begin position="200"/>
        <end position="227"/>
    </location>
</feature>
<feature type="transmembrane region" description="Helical" evidence="1">
    <location>
        <begin position="340"/>
        <end position="361"/>
    </location>
</feature>
<protein>
    <submittedName>
        <fullName evidence="2">Tetratricopeptide repeat domain protein</fullName>
    </submittedName>
</protein>
<accession>A0A0H4PC22</accession>
<feature type="transmembrane region" description="Helical" evidence="1">
    <location>
        <begin position="239"/>
        <end position="258"/>
    </location>
</feature>
<dbReference type="EMBL" id="CP012040">
    <property type="protein sequence ID" value="AKP50358.1"/>
    <property type="molecule type" value="Genomic_DNA"/>
</dbReference>
<gene>
    <name evidence="2" type="ORF">CA2015_0900</name>
</gene>
<dbReference type="Proteomes" id="UP000036520">
    <property type="component" value="Chromosome"/>
</dbReference>
<feature type="transmembrane region" description="Helical" evidence="1">
    <location>
        <begin position="301"/>
        <end position="320"/>
    </location>
</feature>
<keyword evidence="1" id="KW-0812">Transmembrane</keyword>
<keyword evidence="3" id="KW-1185">Reference proteome</keyword>
<feature type="transmembrane region" description="Helical" evidence="1">
    <location>
        <begin position="382"/>
        <end position="403"/>
    </location>
</feature>
<feature type="transmembrane region" description="Helical" evidence="1">
    <location>
        <begin position="167"/>
        <end position="188"/>
    </location>
</feature>
<evidence type="ECO:0000313" key="3">
    <source>
        <dbReference type="Proteomes" id="UP000036520"/>
    </source>
</evidence>
<keyword evidence="1" id="KW-0472">Membrane</keyword>
<feature type="transmembrane region" description="Helical" evidence="1">
    <location>
        <begin position="140"/>
        <end position="160"/>
    </location>
</feature>
<dbReference type="AlphaFoldDB" id="A0A0H4PC22"/>
<feature type="transmembrane region" description="Helical" evidence="1">
    <location>
        <begin position="111"/>
        <end position="128"/>
    </location>
</feature>
<dbReference type="InterPro" id="IPR011990">
    <property type="entry name" value="TPR-like_helical_dom_sf"/>
</dbReference>
<dbReference type="STRING" id="320787.CA2015_0900"/>
<name>A0A0H4PC22_9BACT</name>
<feature type="transmembrane region" description="Helical" evidence="1">
    <location>
        <begin position="9"/>
        <end position="28"/>
    </location>
</feature>
<keyword evidence="1" id="KW-1133">Transmembrane helix</keyword>
<evidence type="ECO:0000313" key="2">
    <source>
        <dbReference type="EMBL" id="AKP50358.1"/>
    </source>
</evidence>
<dbReference type="KEGG" id="camu:CA2015_0900"/>
<proteinExistence type="predicted"/>